<keyword evidence="2" id="KW-1185">Reference proteome</keyword>
<accession>A0A8H7DJK4</accession>
<dbReference type="Pfam" id="PF14223">
    <property type="entry name" value="Retrotran_gag_2"/>
    <property type="match status" value="1"/>
</dbReference>
<dbReference type="OrthoDB" id="3223501at2759"/>
<organism evidence="1 2">
    <name type="scientific">Mycena sanguinolenta</name>
    <dbReference type="NCBI Taxonomy" id="230812"/>
    <lineage>
        <taxon>Eukaryota</taxon>
        <taxon>Fungi</taxon>
        <taxon>Dikarya</taxon>
        <taxon>Basidiomycota</taxon>
        <taxon>Agaricomycotina</taxon>
        <taxon>Agaricomycetes</taxon>
        <taxon>Agaricomycetidae</taxon>
        <taxon>Agaricales</taxon>
        <taxon>Marasmiineae</taxon>
        <taxon>Mycenaceae</taxon>
        <taxon>Mycena</taxon>
    </lineage>
</organism>
<sequence length="148" mass="16749">MSEPAHKITFPRLGEKNYSTWVGDERAELQRLGVWLIVKGTVVAPPGSDTEEVRKWLIDSGKAAGSIYASLEQPQKVHVKGMEENPVAMWQALERVHRQKKPGARFAAYNHLFSIQKLPEESLTKLIGRVDDAITLIQDLRPRRTYSS</sequence>
<reference evidence="1" key="1">
    <citation type="submission" date="2020-05" db="EMBL/GenBank/DDBJ databases">
        <title>Mycena genomes resolve the evolution of fungal bioluminescence.</title>
        <authorList>
            <person name="Tsai I.J."/>
        </authorList>
    </citation>
    <scope>NUCLEOTIDE SEQUENCE</scope>
    <source>
        <strain evidence="1">160909Yilan</strain>
    </source>
</reference>
<comment type="caution">
    <text evidence="1">The sequence shown here is derived from an EMBL/GenBank/DDBJ whole genome shotgun (WGS) entry which is preliminary data.</text>
</comment>
<dbReference type="EMBL" id="JACAZH010000003">
    <property type="protein sequence ID" value="KAF7373661.1"/>
    <property type="molecule type" value="Genomic_DNA"/>
</dbReference>
<evidence type="ECO:0000313" key="2">
    <source>
        <dbReference type="Proteomes" id="UP000623467"/>
    </source>
</evidence>
<evidence type="ECO:0000313" key="1">
    <source>
        <dbReference type="EMBL" id="KAF7373661.1"/>
    </source>
</evidence>
<dbReference type="AlphaFoldDB" id="A0A8H7DJK4"/>
<proteinExistence type="predicted"/>
<gene>
    <name evidence="1" type="ORF">MSAN_00576900</name>
</gene>
<dbReference type="Proteomes" id="UP000623467">
    <property type="component" value="Unassembled WGS sequence"/>
</dbReference>
<protein>
    <submittedName>
        <fullName evidence="1">Integrase catalytic domain-containing protein</fullName>
    </submittedName>
</protein>
<name>A0A8H7DJK4_9AGAR</name>